<gene>
    <name evidence="2" type="primary">cspB</name>
    <name evidence="2" type="ORF">ARTSIC4J27_3376</name>
</gene>
<comment type="caution">
    <text evidence="2">The sequence shown here is derived from an EMBL/GenBank/DDBJ whole genome shotgun (WGS) entry which is preliminary data.</text>
</comment>
<dbReference type="Gene3D" id="2.40.50.140">
    <property type="entry name" value="Nucleic acid-binding proteins"/>
    <property type="match status" value="1"/>
</dbReference>
<sequence length="127" mass="13451">MPTGKVKWYDKDKGFGFLAGEDGQEVFLPKSSLPEGVTELKAGTRVEFGVADGRKGAQALGLRVLDKTPSIAKAKRPSARDLAPLVQDLVTVLDNLSGTLSKGKYPEGNKGKAIAAALRKVADELDV</sequence>
<dbReference type="PROSITE" id="PS51857">
    <property type="entry name" value="CSD_2"/>
    <property type="match status" value="1"/>
</dbReference>
<evidence type="ECO:0000259" key="1">
    <source>
        <dbReference type="PROSITE" id="PS51857"/>
    </source>
</evidence>
<dbReference type="InterPro" id="IPR011129">
    <property type="entry name" value="CSD"/>
</dbReference>
<organism evidence="2 3">
    <name type="scientific">Pseudarthrobacter siccitolerans</name>
    <dbReference type="NCBI Taxonomy" id="861266"/>
    <lineage>
        <taxon>Bacteria</taxon>
        <taxon>Bacillati</taxon>
        <taxon>Actinomycetota</taxon>
        <taxon>Actinomycetes</taxon>
        <taxon>Micrococcales</taxon>
        <taxon>Micrococcaceae</taxon>
        <taxon>Pseudarthrobacter</taxon>
    </lineage>
</organism>
<dbReference type="STRING" id="861266.ARTSIC4J27_3376"/>
<dbReference type="InterPro" id="IPR002059">
    <property type="entry name" value="CSP_DNA-bd"/>
</dbReference>
<name>A0A024H6K4_9MICC</name>
<protein>
    <submittedName>
        <fullName evidence="2">'Cold-shock' DNA-binding domain protein</fullName>
    </submittedName>
</protein>
<dbReference type="PRINTS" id="PR00050">
    <property type="entry name" value="COLDSHOCK"/>
</dbReference>
<dbReference type="EMBL" id="CAQI01000049">
    <property type="protein sequence ID" value="CCQ47394.1"/>
    <property type="molecule type" value="Genomic_DNA"/>
</dbReference>
<dbReference type="Proteomes" id="UP000035722">
    <property type="component" value="Unassembled WGS sequence"/>
</dbReference>
<feature type="domain" description="CSD" evidence="1">
    <location>
        <begin position="1"/>
        <end position="64"/>
    </location>
</feature>
<dbReference type="SMART" id="SM00357">
    <property type="entry name" value="CSP"/>
    <property type="match status" value="1"/>
</dbReference>
<reference evidence="3" key="1">
    <citation type="journal article" date="2014" name="Genome Announc.">
        <title>Genome Sequence of Arthrobacter siccitolerans 4J27, a Xeroprotectant-Producing Desiccation-Tolerant Microorganism.</title>
        <authorList>
            <person name="Manzanera M."/>
            <person name="Santa-Cruz-Calvo L."/>
            <person name="Vilchez J.I."/>
            <person name="Garcia-Fontana C."/>
            <person name="Silva-Castro G.A."/>
            <person name="Calvo C."/>
            <person name="Gonzalez-Lopez J."/>
        </authorList>
    </citation>
    <scope>NUCLEOTIDE SEQUENCE [LARGE SCALE GENOMIC DNA]</scope>
    <source>
        <strain evidence="3">4J27</strain>
    </source>
</reference>
<dbReference type="AlphaFoldDB" id="A0A024H6K4"/>
<dbReference type="SMR" id="A0A024H6K4"/>
<dbReference type="OrthoDB" id="7477356at2"/>
<keyword evidence="3" id="KW-1185">Reference proteome</keyword>
<dbReference type="CDD" id="cd04458">
    <property type="entry name" value="CSP_CDS"/>
    <property type="match status" value="1"/>
</dbReference>
<dbReference type="InterPro" id="IPR012340">
    <property type="entry name" value="NA-bd_OB-fold"/>
</dbReference>
<evidence type="ECO:0000313" key="3">
    <source>
        <dbReference type="Proteomes" id="UP000035722"/>
    </source>
</evidence>
<keyword evidence="2" id="KW-0238">DNA-binding</keyword>
<dbReference type="SUPFAM" id="SSF50249">
    <property type="entry name" value="Nucleic acid-binding proteins"/>
    <property type="match status" value="1"/>
</dbReference>
<dbReference type="Pfam" id="PF00313">
    <property type="entry name" value="CSD"/>
    <property type="match status" value="1"/>
</dbReference>
<accession>A0A024H6K4</accession>
<dbReference type="RefSeq" id="WP_050056250.1">
    <property type="nucleotide sequence ID" value="NZ_CAQI01000049.1"/>
</dbReference>
<proteinExistence type="predicted"/>
<evidence type="ECO:0000313" key="2">
    <source>
        <dbReference type="EMBL" id="CCQ47394.1"/>
    </source>
</evidence>
<dbReference type="GO" id="GO:0003677">
    <property type="term" value="F:DNA binding"/>
    <property type="evidence" value="ECO:0007669"/>
    <property type="project" value="UniProtKB-KW"/>
</dbReference>